<keyword evidence="3" id="KW-0813">Transport</keyword>
<dbReference type="PANTHER" id="PTHR30386:SF19">
    <property type="entry name" value="MULTIDRUG EXPORT PROTEIN EMRA-RELATED"/>
    <property type="match status" value="1"/>
</dbReference>
<dbReference type="GO" id="GO:1990961">
    <property type="term" value="P:xenobiotic detoxification by transmembrane export across the plasma membrane"/>
    <property type="evidence" value="ECO:0007669"/>
    <property type="project" value="UniProtKB-ARBA"/>
</dbReference>
<dbReference type="InterPro" id="IPR058634">
    <property type="entry name" value="AaeA-lik-b-barrel"/>
</dbReference>
<dbReference type="Gene3D" id="1.10.287.470">
    <property type="entry name" value="Helix hairpin bin"/>
    <property type="match status" value="1"/>
</dbReference>
<dbReference type="GO" id="GO:0046677">
    <property type="term" value="P:response to antibiotic"/>
    <property type="evidence" value="ECO:0007669"/>
    <property type="project" value="UniProtKB-ARBA"/>
</dbReference>
<dbReference type="Gene3D" id="2.40.30.170">
    <property type="match status" value="1"/>
</dbReference>
<feature type="transmembrane region" description="Helical" evidence="9">
    <location>
        <begin position="21"/>
        <end position="43"/>
    </location>
</feature>
<dbReference type="EMBL" id="CP003350">
    <property type="protein sequence ID" value="AFC87569.1"/>
    <property type="molecule type" value="Genomic_DNA"/>
</dbReference>
<evidence type="ECO:0000256" key="4">
    <source>
        <dbReference type="ARBA" id="ARBA00022475"/>
    </source>
</evidence>
<dbReference type="eggNOG" id="COG1566">
    <property type="taxonomic scope" value="Bacteria"/>
</dbReference>
<dbReference type="Pfam" id="PF25963">
    <property type="entry name" value="Beta-barrel_AAEA"/>
    <property type="match status" value="1"/>
</dbReference>
<evidence type="ECO:0000256" key="1">
    <source>
        <dbReference type="ARBA" id="ARBA00004383"/>
    </source>
</evidence>
<evidence type="ECO:0000259" key="11">
    <source>
        <dbReference type="Pfam" id="PF25963"/>
    </source>
</evidence>
<name>H8L261_FRAAD</name>
<evidence type="ECO:0000256" key="3">
    <source>
        <dbReference type="ARBA" id="ARBA00022448"/>
    </source>
</evidence>
<evidence type="ECO:0000256" key="5">
    <source>
        <dbReference type="ARBA" id="ARBA00022519"/>
    </source>
</evidence>
<keyword evidence="13" id="KW-1185">Reference proteome</keyword>
<evidence type="ECO:0000256" key="2">
    <source>
        <dbReference type="ARBA" id="ARBA00009477"/>
    </source>
</evidence>
<comment type="subcellular location">
    <subcellularLocation>
        <location evidence="1">Cell inner membrane</location>
        <topology evidence="1">Single-pass membrane protein</topology>
        <orientation evidence="1">Periplasmic side</orientation>
    </subcellularLocation>
</comment>
<evidence type="ECO:0000256" key="7">
    <source>
        <dbReference type="ARBA" id="ARBA00022989"/>
    </source>
</evidence>
<reference evidence="12" key="1">
    <citation type="submission" date="2012-02" db="EMBL/GenBank/DDBJ databases">
        <title>The complete genome of Frateuria aurantia DSM 6220.</title>
        <authorList>
            <consortium name="US DOE Joint Genome Institute (JGI-PGF)"/>
            <person name="Lucas S."/>
            <person name="Copeland A."/>
            <person name="Lapidus A."/>
            <person name="Glavina del Rio T."/>
            <person name="Dalin E."/>
            <person name="Tice H."/>
            <person name="Bruce D."/>
            <person name="Goodwin L."/>
            <person name="Pitluck S."/>
            <person name="Peters L."/>
            <person name="Ovchinnikova G."/>
            <person name="Teshima H."/>
            <person name="Kyrpides N."/>
            <person name="Mavromatis K."/>
            <person name="Ivanova N."/>
            <person name="Brettin T."/>
            <person name="Detter J.C."/>
            <person name="Han C."/>
            <person name="Larimer F."/>
            <person name="Land M."/>
            <person name="Hauser L."/>
            <person name="Markowitz V."/>
            <person name="Cheng J.-F."/>
            <person name="Hugenholtz P."/>
            <person name="Woyke T."/>
            <person name="Wu D."/>
            <person name="Brambilla E."/>
            <person name="Klenk H.-P."/>
            <person name="Eisen J.A."/>
        </authorList>
    </citation>
    <scope>NUCLEOTIDE SEQUENCE</scope>
    <source>
        <strain evidence="12">DSM 6220</strain>
    </source>
</reference>
<dbReference type="PANTHER" id="PTHR30386">
    <property type="entry name" value="MEMBRANE FUSION SUBUNIT OF EMRAB-TOLC MULTIDRUG EFFLUX PUMP"/>
    <property type="match status" value="1"/>
</dbReference>
<keyword evidence="5" id="KW-0997">Cell inner membrane</keyword>
<dbReference type="RefSeq" id="WP_014404571.1">
    <property type="nucleotide sequence ID" value="NC_017033.1"/>
</dbReference>
<dbReference type="KEGG" id="fau:Fraau_3246"/>
<proteinExistence type="inferred from homology"/>
<comment type="similarity">
    <text evidence="2">Belongs to the membrane fusion protein (MFP) (TC 8.A.1) family.</text>
</comment>
<accession>H8L261</accession>
<keyword evidence="7 9" id="KW-1133">Transmembrane helix</keyword>
<dbReference type="GO" id="GO:0015721">
    <property type="term" value="P:bile acid and bile salt transport"/>
    <property type="evidence" value="ECO:0007669"/>
    <property type="project" value="UniProtKB-ARBA"/>
</dbReference>
<evidence type="ECO:0000256" key="6">
    <source>
        <dbReference type="ARBA" id="ARBA00022692"/>
    </source>
</evidence>
<organism evidence="12 13">
    <name type="scientific">Frateuria aurantia (strain ATCC 33424 / DSM 6220 / KCTC 2777 / LMG 1558 / NBRC 3245 / NCIMB 13370)</name>
    <name type="common">Acetobacter aurantius</name>
    <dbReference type="NCBI Taxonomy" id="767434"/>
    <lineage>
        <taxon>Bacteria</taxon>
        <taxon>Pseudomonadati</taxon>
        <taxon>Pseudomonadota</taxon>
        <taxon>Gammaproteobacteria</taxon>
        <taxon>Lysobacterales</taxon>
        <taxon>Rhodanobacteraceae</taxon>
        <taxon>Frateuria</taxon>
    </lineage>
</organism>
<evidence type="ECO:0000313" key="12">
    <source>
        <dbReference type="EMBL" id="AFC87569.1"/>
    </source>
</evidence>
<dbReference type="InterPro" id="IPR050739">
    <property type="entry name" value="MFP"/>
</dbReference>
<dbReference type="STRING" id="767434.Fraau_3246"/>
<dbReference type="Gene3D" id="2.40.50.100">
    <property type="match status" value="1"/>
</dbReference>
<protein>
    <submittedName>
        <fullName evidence="12">Multidrug resistance efflux pump</fullName>
    </submittedName>
</protein>
<dbReference type="OrthoDB" id="9811754at2"/>
<keyword evidence="4" id="KW-1003">Cell membrane</keyword>
<dbReference type="Proteomes" id="UP000005234">
    <property type="component" value="Chromosome"/>
</dbReference>
<feature type="domain" description="Multidrug export protein EmrA/FarA alpha-helical hairpin" evidence="10">
    <location>
        <begin position="95"/>
        <end position="214"/>
    </location>
</feature>
<sequence>MSAQTPDTAAAAPAPKNRRGAMLRILLLVVVLVAIACTVWYFLVGRWSESTDDAYVDGNLVQITPQTTGTVVSIGADNGDLVHAGDMLVKLDPSDADIALAQAKAELAGTVRKVRGYYSTVNGAKAMVAAQKVALGRAQADFKRRRELAESGAISREELAHARDELAAVQAALSNSQQQLQTSQVLIDDTVVASQPDVQAAAARLRSAYLADVRDTIVAPVTGYVAQRSVQLGQRVQPGAALMAVVPLHQVWVNANFKETQLNHMRLGQPVELRSDIYGSAVRYHGHVESLGIGTGSAFSLLPAQNATGNWIKIVQRIPVRVYFDDPRELDRYPLRIGLSMDAEVNLHQQGGALLPTEAPSAPVFATKVYQQQLAHADQLIQDIIHANMAGQVGH</sequence>
<evidence type="ECO:0000256" key="8">
    <source>
        <dbReference type="ARBA" id="ARBA00023136"/>
    </source>
</evidence>
<keyword evidence="6 9" id="KW-0812">Transmembrane</keyword>
<dbReference type="HOGENOM" id="CLU_018816_15_0_6"/>
<dbReference type="FunFam" id="2.40.30.170:FF:000003">
    <property type="entry name" value="Multidrug resistance protein A"/>
    <property type="match status" value="1"/>
</dbReference>
<gene>
    <name evidence="12" type="ordered locus">Fraau_3246</name>
</gene>
<evidence type="ECO:0000313" key="13">
    <source>
        <dbReference type="Proteomes" id="UP000005234"/>
    </source>
</evidence>
<keyword evidence="8 9" id="KW-0472">Membrane</keyword>
<dbReference type="GO" id="GO:0005886">
    <property type="term" value="C:plasma membrane"/>
    <property type="evidence" value="ECO:0007669"/>
    <property type="project" value="UniProtKB-SubCell"/>
</dbReference>
<dbReference type="AlphaFoldDB" id="H8L261"/>
<evidence type="ECO:0000259" key="10">
    <source>
        <dbReference type="Pfam" id="PF25885"/>
    </source>
</evidence>
<feature type="domain" description="p-hydroxybenzoic acid efflux pump subunit AaeA-like beta-barrel" evidence="11">
    <location>
        <begin position="252"/>
        <end position="333"/>
    </location>
</feature>
<dbReference type="Pfam" id="PF25885">
    <property type="entry name" value="HH_EMRA"/>
    <property type="match status" value="1"/>
</dbReference>
<dbReference type="SUPFAM" id="SSF111369">
    <property type="entry name" value="HlyD-like secretion proteins"/>
    <property type="match status" value="2"/>
</dbReference>
<dbReference type="InterPro" id="IPR058633">
    <property type="entry name" value="EmrA/FarA_HH"/>
</dbReference>
<evidence type="ECO:0000256" key="9">
    <source>
        <dbReference type="SAM" id="Phobius"/>
    </source>
</evidence>